<gene>
    <name evidence="4" type="ORF">HCN44_010077</name>
</gene>
<dbReference type="InterPro" id="IPR036034">
    <property type="entry name" value="PDZ_sf"/>
</dbReference>
<evidence type="ECO:0000256" key="1">
    <source>
        <dbReference type="SAM" id="MobiDB-lite"/>
    </source>
</evidence>
<feature type="region of interest" description="Disordered" evidence="1">
    <location>
        <begin position="637"/>
        <end position="656"/>
    </location>
</feature>
<organism evidence="4 5">
    <name type="scientific">Aphidius gifuensis</name>
    <name type="common">Parasitoid wasp</name>
    <dbReference type="NCBI Taxonomy" id="684658"/>
    <lineage>
        <taxon>Eukaryota</taxon>
        <taxon>Metazoa</taxon>
        <taxon>Ecdysozoa</taxon>
        <taxon>Arthropoda</taxon>
        <taxon>Hexapoda</taxon>
        <taxon>Insecta</taxon>
        <taxon>Pterygota</taxon>
        <taxon>Neoptera</taxon>
        <taxon>Endopterygota</taxon>
        <taxon>Hymenoptera</taxon>
        <taxon>Apocrita</taxon>
        <taxon>Ichneumonoidea</taxon>
        <taxon>Braconidae</taxon>
        <taxon>Aphidiinae</taxon>
        <taxon>Aphidius</taxon>
    </lineage>
</organism>
<feature type="domain" description="PDZ" evidence="3">
    <location>
        <begin position="144"/>
        <end position="209"/>
    </location>
</feature>
<feature type="compositionally biased region" description="Low complexity" evidence="1">
    <location>
        <begin position="641"/>
        <end position="654"/>
    </location>
</feature>
<feature type="compositionally biased region" description="Low complexity" evidence="1">
    <location>
        <begin position="89"/>
        <end position="101"/>
    </location>
</feature>
<dbReference type="OrthoDB" id="447516at2759"/>
<feature type="region of interest" description="Disordered" evidence="1">
    <location>
        <begin position="436"/>
        <end position="479"/>
    </location>
</feature>
<proteinExistence type="predicted"/>
<dbReference type="Gene3D" id="2.30.42.10">
    <property type="match status" value="1"/>
</dbReference>
<feature type="region of interest" description="Disordered" evidence="1">
    <location>
        <begin position="1028"/>
        <end position="1065"/>
    </location>
</feature>
<accession>A0A835CRM8</accession>
<feature type="region of interest" description="Disordered" evidence="1">
    <location>
        <begin position="873"/>
        <end position="903"/>
    </location>
</feature>
<dbReference type="AlphaFoldDB" id="A0A835CRM8"/>
<keyword evidence="2" id="KW-0472">Membrane</keyword>
<feature type="compositionally biased region" description="Polar residues" evidence="1">
    <location>
        <begin position="1038"/>
        <end position="1065"/>
    </location>
</feature>
<dbReference type="InterPro" id="IPR051342">
    <property type="entry name" value="PDZ_scaffold"/>
</dbReference>
<dbReference type="InterPro" id="IPR001478">
    <property type="entry name" value="PDZ"/>
</dbReference>
<keyword evidence="5" id="KW-1185">Reference proteome</keyword>
<protein>
    <recommendedName>
        <fullName evidence="3">PDZ domain-containing protein</fullName>
    </recommendedName>
</protein>
<name>A0A835CRM8_APHGI</name>
<feature type="region of interest" description="Disordered" evidence="1">
    <location>
        <begin position="719"/>
        <end position="740"/>
    </location>
</feature>
<feature type="region of interest" description="Disordered" evidence="1">
    <location>
        <begin position="88"/>
        <end position="107"/>
    </location>
</feature>
<dbReference type="SMART" id="SM00228">
    <property type="entry name" value="PDZ"/>
    <property type="match status" value="1"/>
</dbReference>
<keyword evidence="2" id="KW-1133">Transmembrane helix</keyword>
<dbReference type="PANTHER" id="PTHR19964">
    <property type="entry name" value="MULTIPLE PDZ DOMAIN PROTEIN"/>
    <property type="match status" value="1"/>
</dbReference>
<dbReference type="PROSITE" id="PS50106">
    <property type="entry name" value="PDZ"/>
    <property type="match status" value="1"/>
</dbReference>
<dbReference type="Pfam" id="PF00595">
    <property type="entry name" value="PDZ"/>
    <property type="match status" value="1"/>
</dbReference>
<reference evidence="4 5" key="1">
    <citation type="submission" date="2020-08" db="EMBL/GenBank/DDBJ databases">
        <title>Aphidius gifuensis genome sequencing and assembly.</title>
        <authorList>
            <person name="Du Z."/>
        </authorList>
    </citation>
    <scope>NUCLEOTIDE SEQUENCE [LARGE SCALE GENOMIC DNA]</scope>
    <source>
        <strain evidence="4">YNYX2018</strain>
        <tissue evidence="4">Adults</tissue>
    </source>
</reference>
<feature type="compositionally biased region" description="Basic and acidic residues" evidence="1">
    <location>
        <begin position="468"/>
        <end position="478"/>
    </location>
</feature>
<comment type="caution">
    <text evidence="4">The sequence shown here is derived from an EMBL/GenBank/DDBJ whole genome shotgun (WGS) entry which is preliminary data.</text>
</comment>
<evidence type="ECO:0000256" key="2">
    <source>
        <dbReference type="SAM" id="Phobius"/>
    </source>
</evidence>
<feature type="region of interest" description="Disordered" evidence="1">
    <location>
        <begin position="502"/>
        <end position="526"/>
    </location>
</feature>
<dbReference type="SUPFAM" id="SSF50156">
    <property type="entry name" value="PDZ domain-like"/>
    <property type="match status" value="1"/>
</dbReference>
<feature type="compositionally biased region" description="Acidic residues" evidence="1">
    <location>
        <begin position="727"/>
        <end position="740"/>
    </location>
</feature>
<feature type="compositionally biased region" description="Polar residues" evidence="1">
    <location>
        <begin position="873"/>
        <end position="892"/>
    </location>
</feature>
<dbReference type="Proteomes" id="UP000639338">
    <property type="component" value="Unassembled WGS sequence"/>
</dbReference>
<feature type="transmembrane region" description="Helical" evidence="2">
    <location>
        <begin position="12"/>
        <end position="35"/>
    </location>
</feature>
<feature type="region of interest" description="Disordered" evidence="1">
    <location>
        <begin position="539"/>
        <end position="572"/>
    </location>
</feature>
<feature type="region of interest" description="Disordered" evidence="1">
    <location>
        <begin position="966"/>
        <end position="1000"/>
    </location>
</feature>
<keyword evidence="2" id="KW-0812">Transmembrane</keyword>
<sequence length="1065" mass="120539">MDPEDNCIGAWSIVLFVIGTFLTTIILIAVSTYFYRRWRRNKGRHLVLVTRPEIVEDAYAFDNPCFKDATTPGYNRSMERTQSVSFVETTTPTTAATTTTPSSKELPKWSSPWSLLASGANNKHENRRTLDDSILVPTATRVSVVSLRSRDFTGLGFNVCGNMLEGIFVKDLLHRGPASESGRIHPGDRIASVKISFRNMAYEDALTILSYASPYDVEIEVESGGSGSRPTTLLKKTVGPSPTRICHPLYRSQSIPEFSHYQKTSKRLFVNDPNETLNNTIINSTLKSTKSIKSTPDSHTLKKRHDEIQKLNHQKIGIKVLPSLDGTVHRIVDENEHNTNLERINSRKIINKITPTTVINENKHEKINEQHRKRENPFLKQNINGIDNTDNKNDTKNDIIIVPDDVPAEVHNAAMAARRNRKSSLEYLDQTKNIDDTIIDDDDDNNKNSFKNKRKAPAPPPDTSSSTTKEDNYKRDIETENCIESINDYTESLNKNIRDDTIANDAEKRRQRTDEQDDIKNNKNEDDVYRKAASLGDLSRYESKNTTTLERAQSLDMADTGSKKRKAPMPPDDIIELSEDLTKLDELDNRFDGRKLKKSNEWGTLEDALWDKSNDINNDLPIMKKIINDTLEKSKPVNEINNDSTTSTTTVDVDVNNDDDDDDCSIELFNLPLSKKLSKEFLEAEKMFNPDVDNALARIVNNGQVIKSMTPEEVELDFRQAKPQLSDNDDDDDSDDEIDKEAEKSYKRGIAFLDLNKKPFNNINGDKDNIYADMKEVYEKPIKKITVTHGCPGCEKRGDHNKHCIIKKQSKNNDDINTELPDKHNNNNNNISDNELFKIIEKQIEYPKNNDNKINNDDIDLELPIKFNKTKNIETQNGDNHNVSNISVSSGENSEDSGLVGESGDYNDNVKTILPPEQSLSQINQNDKMNYITEIKVSSIDTTNKTIDNDENKIILDKQLNNEVTITSNGRRLSGKKPPVPPRRSDSTKSHFKGNTSDKQVVYVTEVKNQNDPIDITDKNTVNNDFENWIYKSDNKEQNPWGNGSSQSPQPVTNIVVTSGDQKQS</sequence>
<dbReference type="CDD" id="cd00136">
    <property type="entry name" value="PDZ_canonical"/>
    <property type="match status" value="1"/>
</dbReference>
<dbReference type="EMBL" id="JACMRX010000003">
    <property type="protein sequence ID" value="KAF7993482.1"/>
    <property type="molecule type" value="Genomic_DNA"/>
</dbReference>
<evidence type="ECO:0000259" key="3">
    <source>
        <dbReference type="PROSITE" id="PS50106"/>
    </source>
</evidence>
<evidence type="ECO:0000313" key="4">
    <source>
        <dbReference type="EMBL" id="KAF7993482.1"/>
    </source>
</evidence>
<dbReference type="PANTHER" id="PTHR19964:SF97">
    <property type="entry name" value="PDZ DOMAIN-CONTAINING PROTEIN"/>
    <property type="match status" value="1"/>
</dbReference>
<evidence type="ECO:0000313" key="5">
    <source>
        <dbReference type="Proteomes" id="UP000639338"/>
    </source>
</evidence>